<dbReference type="EMBL" id="LAZR01008869">
    <property type="protein sequence ID" value="KKM76076.1"/>
    <property type="molecule type" value="Genomic_DNA"/>
</dbReference>
<reference evidence="1" key="1">
    <citation type="journal article" date="2015" name="Nature">
        <title>Complex archaea that bridge the gap between prokaryotes and eukaryotes.</title>
        <authorList>
            <person name="Spang A."/>
            <person name="Saw J.H."/>
            <person name="Jorgensen S.L."/>
            <person name="Zaremba-Niedzwiedzka K."/>
            <person name="Martijn J."/>
            <person name="Lind A.E."/>
            <person name="van Eijk R."/>
            <person name="Schleper C."/>
            <person name="Guy L."/>
            <person name="Ettema T.J."/>
        </authorList>
    </citation>
    <scope>NUCLEOTIDE SEQUENCE</scope>
</reference>
<proteinExistence type="predicted"/>
<sequence length="51" mass="6090">MGIWEFTEQSNEDLDSIIEHCEALQELGIEQDEDMMAELRAEQRKREEEAY</sequence>
<accession>A0A0F9KMR8</accession>
<dbReference type="AlphaFoldDB" id="A0A0F9KMR8"/>
<organism evidence="1">
    <name type="scientific">marine sediment metagenome</name>
    <dbReference type="NCBI Taxonomy" id="412755"/>
    <lineage>
        <taxon>unclassified sequences</taxon>
        <taxon>metagenomes</taxon>
        <taxon>ecological metagenomes</taxon>
    </lineage>
</organism>
<gene>
    <name evidence="1" type="ORF">LCGC14_1383910</name>
</gene>
<name>A0A0F9KMR8_9ZZZZ</name>
<comment type="caution">
    <text evidence="1">The sequence shown here is derived from an EMBL/GenBank/DDBJ whole genome shotgun (WGS) entry which is preliminary data.</text>
</comment>
<protein>
    <submittedName>
        <fullName evidence="1">Uncharacterized protein</fullName>
    </submittedName>
</protein>
<evidence type="ECO:0000313" key="1">
    <source>
        <dbReference type="EMBL" id="KKM76076.1"/>
    </source>
</evidence>